<accession>A0A812SYU9</accession>
<reference evidence="2" key="1">
    <citation type="submission" date="2021-02" db="EMBL/GenBank/DDBJ databases">
        <authorList>
            <person name="Dougan E. K."/>
            <person name="Rhodes N."/>
            <person name="Thang M."/>
            <person name="Chan C."/>
        </authorList>
    </citation>
    <scope>NUCLEOTIDE SEQUENCE</scope>
</reference>
<keyword evidence="3" id="KW-1185">Reference proteome</keyword>
<feature type="region of interest" description="Disordered" evidence="1">
    <location>
        <begin position="342"/>
        <end position="361"/>
    </location>
</feature>
<evidence type="ECO:0000313" key="2">
    <source>
        <dbReference type="EMBL" id="CAE7497675.1"/>
    </source>
</evidence>
<feature type="region of interest" description="Disordered" evidence="1">
    <location>
        <begin position="275"/>
        <end position="295"/>
    </location>
</feature>
<comment type="caution">
    <text evidence="2">The sequence shown here is derived from an EMBL/GenBank/DDBJ whole genome shotgun (WGS) entry which is preliminary data.</text>
</comment>
<dbReference type="AlphaFoldDB" id="A0A812SYU9"/>
<evidence type="ECO:0000313" key="3">
    <source>
        <dbReference type="Proteomes" id="UP000604046"/>
    </source>
</evidence>
<evidence type="ECO:0000256" key="1">
    <source>
        <dbReference type="SAM" id="MobiDB-lite"/>
    </source>
</evidence>
<dbReference type="OrthoDB" id="430449at2759"/>
<proteinExistence type="predicted"/>
<gene>
    <name evidence="2" type="ORF">SNAT2548_LOCUS27876</name>
</gene>
<dbReference type="Proteomes" id="UP000604046">
    <property type="component" value="Unassembled WGS sequence"/>
</dbReference>
<feature type="region of interest" description="Disordered" evidence="1">
    <location>
        <begin position="1"/>
        <end position="26"/>
    </location>
</feature>
<dbReference type="EMBL" id="CAJNDS010002494">
    <property type="protein sequence ID" value="CAE7497675.1"/>
    <property type="molecule type" value="Genomic_DNA"/>
</dbReference>
<organism evidence="2 3">
    <name type="scientific">Symbiodinium natans</name>
    <dbReference type="NCBI Taxonomy" id="878477"/>
    <lineage>
        <taxon>Eukaryota</taxon>
        <taxon>Sar</taxon>
        <taxon>Alveolata</taxon>
        <taxon>Dinophyceae</taxon>
        <taxon>Suessiales</taxon>
        <taxon>Symbiodiniaceae</taxon>
        <taxon>Symbiodinium</taxon>
    </lineage>
</organism>
<protein>
    <submittedName>
        <fullName evidence="2">Uncharacterized protein</fullName>
    </submittedName>
</protein>
<name>A0A812SYU9_9DINO</name>
<feature type="compositionally biased region" description="Polar residues" evidence="1">
    <location>
        <begin position="1"/>
        <end position="10"/>
    </location>
</feature>
<sequence>MPTTSSSQELARQLRGHRRQYNNTQSPEDVVQMLLLAAPDAGRPPPEIVGAALKAAGLQTSDENLIRALQEAAGARGGNPRKEDLDRARAGAHEYQAIPRDLGGAAGSQVAGDKKIDRPMPEIKYNTPSTPAITFNNALAQMKKPVQAMRILEGMRLGMPDVATLPRMDGFDPASFLPPQTPEDVVRTLMQVVPDAGSPPPEVVGAALKAAGIPATDENVEKALKEALGSKPSSQDMAAARAAAAEYSTAGAGDGAVASDLNDLSKLGYPMFTEDLGSSRSSTAKAPGRGSQAQPEEVIKALLQAGPGLGQPPPEVVGLALRQAGVSVDEDVVTRALRAAGDKNPSVRSVRTALAAAQDDE</sequence>